<dbReference type="EMBL" id="JARBDR010000252">
    <property type="protein sequence ID" value="KAJ8316739.1"/>
    <property type="molecule type" value="Genomic_DNA"/>
</dbReference>
<keyword evidence="3" id="KW-1185">Reference proteome</keyword>
<dbReference type="NCBIfam" id="TIGR01444">
    <property type="entry name" value="fkbM_fam"/>
    <property type="match status" value="1"/>
</dbReference>
<protein>
    <recommendedName>
        <fullName evidence="4">Methyltransferase FkbM domain-containing protein</fullName>
    </recommendedName>
</protein>
<dbReference type="Proteomes" id="UP001217089">
    <property type="component" value="Unassembled WGS sequence"/>
</dbReference>
<gene>
    <name evidence="2" type="ORF">KUTeg_005685</name>
</gene>
<name>A0ABQ9FHJ2_TEGGR</name>
<reference evidence="2 3" key="1">
    <citation type="submission" date="2022-12" db="EMBL/GenBank/DDBJ databases">
        <title>Chromosome-level genome of Tegillarca granosa.</title>
        <authorList>
            <person name="Kim J."/>
        </authorList>
    </citation>
    <scope>NUCLEOTIDE SEQUENCE [LARGE SCALE GENOMIC DNA]</scope>
    <source>
        <strain evidence="2">Teg-2019</strain>
        <tissue evidence="2">Adductor muscle</tissue>
    </source>
</reference>
<keyword evidence="1" id="KW-1133">Transmembrane helix</keyword>
<evidence type="ECO:0000313" key="2">
    <source>
        <dbReference type="EMBL" id="KAJ8316739.1"/>
    </source>
</evidence>
<dbReference type="InterPro" id="IPR029063">
    <property type="entry name" value="SAM-dependent_MTases_sf"/>
</dbReference>
<proteinExistence type="predicted"/>
<accession>A0ABQ9FHJ2</accession>
<comment type="caution">
    <text evidence="2">The sequence shown here is derived from an EMBL/GenBank/DDBJ whole genome shotgun (WGS) entry which is preliminary data.</text>
</comment>
<evidence type="ECO:0000313" key="3">
    <source>
        <dbReference type="Proteomes" id="UP001217089"/>
    </source>
</evidence>
<feature type="transmembrane region" description="Helical" evidence="1">
    <location>
        <begin position="12"/>
        <end position="30"/>
    </location>
</feature>
<dbReference type="InterPro" id="IPR006342">
    <property type="entry name" value="FkbM_mtfrase"/>
</dbReference>
<evidence type="ECO:0008006" key="4">
    <source>
        <dbReference type="Google" id="ProtNLM"/>
    </source>
</evidence>
<dbReference type="Gene3D" id="3.40.50.150">
    <property type="entry name" value="Vaccinia Virus protein VP39"/>
    <property type="match status" value="1"/>
</dbReference>
<dbReference type="SUPFAM" id="SSF53335">
    <property type="entry name" value="S-adenosyl-L-methionine-dependent methyltransferases"/>
    <property type="match status" value="1"/>
</dbReference>
<sequence length="341" mass="39738">MKQSFVKQTKSYLVVLGLIVSLFYFKTWLAPQPNLHIAKKKDTLWTPYYQIRDTMVLSEIENIVSKTRKNNKVDPIVKKHIEDLKRKQILSPDFNLQNLGQTAHALVVQRNTTLTKIEEMRIQSCVETASRDRSKSNVGFFGKNEFIRRNHHSYLNNEKIMIEIGGNWGWDAGNFSKLFNPRYIILEPLEDYVKILEKKFAKNPQVVIYKLGLGATNEKLMVKLEGNNACATSKFSGVKGDVPIYISNAIDFFTDLGVGIYDVDLLTMNCEGCEYEVLETLVKTNMISRFRNIQWGTHSSLKGLQHPFSRYCRIQEILSRTHRPTYHYKFIWESWRRLDVR</sequence>
<keyword evidence="1" id="KW-0812">Transmembrane</keyword>
<organism evidence="2 3">
    <name type="scientific">Tegillarca granosa</name>
    <name type="common">Malaysian cockle</name>
    <name type="synonym">Anadara granosa</name>
    <dbReference type="NCBI Taxonomy" id="220873"/>
    <lineage>
        <taxon>Eukaryota</taxon>
        <taxon>Metazoa</taxon>
        <taxon>Spiralia</taxon>
        <taxon>Lophotrochozoa</taxon>
        <taxon>Mollusca</taxon>
        <taxon>Bivalvia</taxon>
        <taxon>Autobranchia</taxon>
        <taxon>Pteriomorphia</taxon>
        <taxon>Arcoida</taxon>
        <taxon>Arcoidea</taxon>
        <taxon>Arcidae</taxon>
        <taxon>Tegillarca</taxon>
    </lineage>
</organism>
<keyword evidence="1" id="KW-0472">Membrane</keyword>
<evidence type="ECO:0000256" key="1">
    <source>
        <dbReference type="SAM" id="Phobius"/>
    </source>
</evidence>